<dbReference type="Proteomes" id="UP000470409">
    <property type="component" value="Unassembled WGS sequence"/>
</dbReference>
<dbReference type="EMBL" id="WBPG01000014">
    <property type="protein sequence ID" value="KAB2443266.1"/>
    <property type="molecule type" value="Genomic_DNA"/>
</dbReference>
<name>A0A7V7VB76_9BACI</name>
<proteinExistence type="predicted"/>
<sequence>MIFREKELKDYDTKLKVTLKRNKEDLLSPWQISNFISTISSHYYKNELLNTISLALKEGIQPENIFIFNNSFSLYKSYANLDTIDLNDINGVKDFYHLGNPISLFPNEFLIKINIIFGYFRKANEILHRYNLPRMYKDILVEFIDYIKHHENAIEKILDEIYNNAAEIIYSSKNKDFNIKQIESSLSSSRRKYLNDYDEFLKEQINLEILINDLKGNIISSFKKEDKNSHLERKYFSNFFSKLNDLKRPIVAIYNREENRIQILCNSFINSQQRDNKFLDIKEISHNSPYLICFYIGVSVVLPLIPVLKSIKLEDTIEQEEEELRIEELKTDEELEEILRELEELETLPENTAVNEVETEFLHEKISLYQEVNNEKFRKPIEKFDFDNRNIDIEKVE</sequence>
<reference evidence="2 3" key="1">
    <citation type="submission" date="2019-10" db="EMBL/GenBank/DDBJ databases">
        <title>Bacillus from the desert of Cuatro Cinegas, Coahuila.</title>
        <authorList>
            <person name="Olmedo-Alvarez G."/>
            <person name="Saldana S."/>
            <person name="Barcelo D."/>
        </authorList>
    </citation>
    <scope>NUCLEOTIDE SEQUENCE [LARGE SCALE GENOMIC DNA]</scope>
    <source>
        <strain evidence="2 3">CH155b_5T</strain>
    </source>
</reference>
<feature type="coiled-coil region" evidence="1">
    <location>
        <begin position="310"/>
        <end position="348"/>
    </location>
</feature>
<keyword evidence="1" id="KW-0175">Coiled coil</keyword>
<comment type="caution">
    <text evidence="2">The sequence shown here is derived from an EMBL/GenBank/DDBJ whole genome shotgun (WGS) entry which is preliminary data.</text>
</comment>
<evidence type="ECO:0000313" key="2">
    <source>
        <dbReference type="EMBL" id="KAB2443266.1"/>
    </source>
</evidence>
<evidence type="ECO:0000256" key="1">
    <source>
        <dbReference type="SAM" id="Coils"/>
    </source>
</evidence>
<organism evidence="2 3">
    <name type="scientific">Bacillus luti</name>
    <dbReference type="NCBI Taxonomy" id="2026191"/>
    <lineage>
        <taxon>Bacteria</taxon>
        <taxon>Bacillati</taxon>
        <taxon>Bacillota</taxon>
        <taxon>Bacilli</taxon>
        <taxon>Bacillales</taxon>
        <taxon>Bacillaceae</taxon>
        <taxon>Bacillus</taxon>
        <taxon>Bacillus cereus group</taxon>
    </lineage>
</organism>
<accession>A0A7V7VB76</accession>
<dbReference type="AlphaFoldDB" id="A0A7V7VB76"/>
<evidence type="ECO:0000313" key="3">
    <source>
        <dbReference type="Proteomes" id="UP000470409"/>
    </source>
</evidence>
<dbReference type="RefSeq" id="WP_151625506.1">
    <property type="nucleotide sequence ID" value="NZ_WBPG01000014.1"/>
</dbReference>
<protein>
    <submittedName>
        <fullName evidence="2">Uncharacterized protein</fullName>
    </submittedName>
</protein>
<gene>
    <name evidence="2" type="ORF">F8163_09290</name>
</gene>